<feature type="compositionally biased region" description="Low complexity" evidence="7">
    <location>
        <begin position="62"/>
        <end position="72"/>
    </location>
</feature>
<dbReference type="PROSITE" id="PS50297">
    <property type="entry name" value="ANK_REP_REGION"/>
    <property type="match status" value="3"/>
</dbReference>
<dbReference type="PANTHER" id="PTHR24168:SF19">
    <property type="entry name" value="KN MOTIF AND ANKYRIN REPEAT DOMAIN-CONTAINING PROTEIN 1"/>
    <property type="match status" value="1"/>
</dbReference>
<keyword evidence="3 5" id="KW-0040">ANK repeat</keyword>
<dbReference type="SUPFAM" id="SSF48403">
    <property type="entry name" value="Ankyrin repeat"/>
    <property type="match status" value="1"/>
</dbReference>
<dbReference type="InterPro" id="IPR002110">
    <property type="entry name" value="Ankyrin_rpt"/>
</dbReference>
<proteinExistence type="predicted"/>
<dbReference type="OMA" id="TFNPYLC"/>
<gene>
    <name evidence="8" type="primary">KANK1</name>
</gene>
<sequence>MEQETLETLEIIERGERSVSSSTEATPPYGYQLDLDFLKYVDDIQRGNTIKRLNIQRKARPVRPAAEPVPRGGCSGGGSGYSGQGQAEWTSTGSLPSFSEEAQQSPLFYPSPQPHPPSTLIYHAHAPLPSCEPSLPPLPPEGYLSVPPEPPQRPRLPPPSPWEPPLLNPQVEKTLMETRRRLEQERHLMQPRSPSEPPGPAPRHRLASFGGMGGSSTSLFSPSTPQPLLLNGGGGSGEYNPYYTSMGSSIHHSPMSSGMTTPATNVSPLHLQHIREQMVVALRRLKELEEKVKTIPVLQVKIAVLQEEKRQMTSQKNQRLGVGSVVGGGFRKRSYSMGSADQLDPQNTLQTQELHIMEPEGQEGQEGQGHSQSTMGMEEFRRLAAEVQALGANSQEQGSHQARQTQTSFPLTHNNNNQLTSTAVGPDENMNDATVVAQRKSPVMTMVQQRRFYRDVGMATEQRETRSAGTGVTEAMLGVTSEVEAELDLQQQTIEALKEKIYRLEVDLRETTHLMEMSKLKLELQAAGGANRKRADKGFQVRPDTYSIACQARPDTQSTGSETWRVQTHSQGVGNHLETSHASTGETLHTVGVGVSCQPSLRHTASGPDLPMERWLVQERVEVQDQCVGRQLEVCDQGVGVEVGLCDQGVNTDEEVNRLELCKAQETEARERESRLVGVGECSRDVTVRQLVTMGTNPVLDATADFAVMVTPDTASQHTSTLLETVSQHTNTETVVLADGCTNTALLHTAEKHTSTLTNHTRTVAVGEGLVKDPQTVPKTRSIAVGNTAQRDGSPEEAWSAQTKEVGVGLVGIHTNFLVGLKTRNIACGPSHLDGTTVTEETVAVTTVVPPQAIPPPQQVESGAGLDHYIERLQNLLQEQQMLLTENYSELADAFGQPCSSQFTHFGSINSQLVNTLTSINSVIKYGSAEDLRTQRDGSSTATDRGQLQVSSEVIQSSEVSQTEIVSHDPRSPPSPATLKHRMDQQMSSALNGGKSSLKSIMKKKDGRQGSLGTKKNLQFVGVNGGYETTSSDESEDSSSSETEEEEEEEEEEEGEDEEEGKVFGGGEEVEERNTEEFQNAGAVEVGRSEEEGGGEKQEMRERFELSEKMLAACKVLKNHLNDGKALASKDVRACVNTVQNEWFCVSSQKTVVPGMVEDYLTAFGDISPAMLRHIVNMADGNGNTALHYSVSHSNFHIVKTLLNANVCNVNQQNKAGYTPIMLSVLAAVEAPKDMAIVEYLFSKGDVNAKASQAGQTGLMLAVSHGRMDMVRALLAQGAEVNVQDDEGSTALMCASEHGHAEIVKLLLAQPGCDATLSDSDESNALSIALEAGHKDIAVLLYAHVNFSKAQSPVSTLYLSSLTSKPCLCSLTFNPDLCSLTFNPYLCSMTFNPYLCSLTFNPYLCSLTFNPYLCSMTFNAYLCSLTFNPYLCSMTFNPYLCSLTFNPYLCSLTSNPYLCSLTSNPYLCSLTFNPYLCSLTFNPYLCSLYQSCLP</sequence>
<dbReference type="Pfam" id="PF12075">
    <property type="entry name" value="KN_motif"/>
    <property type="match status" value="1"/>
</dbReference>
<feature type="repeat" description="ANK" evidence="5">
    <location>
        <begin position="1254"/>
        <end position="1286"/>
    </location>
</feature>
<dbReference type="Ensembl" id="ENSSTUT00000024763.1">
    <property type="protein sequence ID" value="ENSSTUP00000023607.1"/>
    <property type="gene ID" value="ENSSTUG00000010312.1"/>
</dbReference>
<feature type="compositionally biased region" description="Polar residues" evidence="7">
    <location>
        <begin position="985"/>
        <end position="999"/>
    </location>
</feature>
<feature type="compositionally biased region" description="Pro residues" evidence="7">
    <location>
        <begin position="147"/>
        <end position="167"/>
    </location>
</feature>
<feature type="compositionally biased region" description="Polar residues" evidence="7">
    <location>
        <begin position="937"/>
        <end position="948"/>
    </location>
</feature>
<accession>A0A673XRY7</accession>
<organism evidence="8 9">
    <name type="scientific">Salmo trutta</name>
    <name type="common">Brown trout</name>
    <dbReference type="NCBI Taxonomy" id="8032"/>
    <lineage>
        <taxon>Eukaryota</taxon>
        <taxon>Metazoa</taxon>
        <taxon>Chordata</taxon>
        <taxon>Craniata</taxon>
        <taxon>Vertebrata</taxon>
        <taxon>Euteleostomi</taxon>
        <taxon>Actinopterygii</taxon>
        <taxon>Neopterygii</taxon>
        <taxon>Teleostei</taxon>
        <taxon>Protacanthopterygii</taxon>
        <taxon>Salmoniformes</taxon>
        <taxon>Salmonidae</taxon>
        <taxon>Salmoninae</taxon>
        <taxon>Salmo</taxon>
    </lineage>
</organism>
<evidence type="ECO:0000256" key="3">
    <source>
        <dbReference type="ARBA" id="ARBA00023043"/>
    </source>
</evidence>
<feature type="region of interest" description="Disordered" evidence="7">
    <location>
        <begin position="59"/>
        <end position="168"/>
    </location>
</feature>
<keyword evidence="2" id="KW-0677">Repeat</keyword>
<feature type="coiled-coil region" evidence="6">
    <location>
        <begin position="480"/>
        <end position="507"/>
    </location>
</feature>
<dbReference type="InterPro" id="IPR047184">
    <property type="entry name" value="KANK1-4"/>
</dbReference>
<keyword evidence="1" id="KW-0597">Phosphoprotein</keyword>
<dbReference type="PANTHER" id="PTHR24168">
    <property type="entry name" value="KN MOTIF AND ANKYRIN REPEAT DOMAIN-CONTAINING"/>
    <property type="match status" value="1"/>
</dbReference>
<reference evidence="8" key="2">
    <citation type="submission" date="2025-09" db="UniProtKB">
        <authorList>
            <consortium name="Ensembl"/>
        </authorList>
    </citation>
    <scope>IDENTIFICATION</scope>
</reference>
<dbReference type="GO" id="GO:0030837">
    <property type="term" value="P:negative regulation of actin filament polymerization"/>
    <property type="evidence" value="ECO:0007669"/>
    <property type="project" value="InterPro"/>
</dbReference>
<dbReference type="Proteomes" id="UP000472277">
    <property type="component" value="Chromosome 9"/>
</dbReference>
<evidence type="ECO:0000313" key="8">
    <source>
        <dbReference type="Ensembl" id="ENSSTUP00000023607.1"/>
    </source>
</evidence>
<reference evidence="8" key="1">
    <citation type="submission" date="2025-08" db="UniProtKB">
        <authorList>
            <consortium name="Ensembl"/>
        </authorList>
    </citation>
    <scope>IDENTIFICATION</scope>
</reference>
<feature type="region of interest" description="Disordered" evidence="7">
    <location>
        <begin position="185"/>
        <end position="227"/>
    </location>
</feature>
<dbReference type="Pfam" id="PF00023">
    <property type="entry name" value="Ank"/>
    <property type="match status" value="1"/>
</dbReference>
<dbReference type="FunFam" id="1.25.40.20:FF:000017">
    <property type="entry name" value="KN motif and ankyrin repeat domain-containing protein 1"/>
    <property type="match status" value="1"/>
</dbReference>
<keyword evidence="9" id="KW-1185">Reference proteome</keyword>
<dbReference type="GO" id="GO:0005737">
    <property type="term" value="C:cytoplasm"/>
    <property type="evidence" value="ECO:0007669"/>
    <property type="project" value="TreeGrafter"/>
</dbReference>
<dbReference type="GeneTree" id="ENSGT00940000154886"/>
<dbReference type="GO" id="GO:0005856">
    <property type="term" value="C:cytoskeleton"/>
    <property type="evidence" value="ECO:0007669"/>
    <property type="project" value="TreeGrafter"/>
</dbReference>
<feature type="repeat" description="ANK" evidence="5">
    <location>
        <begin position="1287"/>
        <end position="1320"/>
    </location>
</feature>
<evidence type="ECO:0000256" key="6">
    <source>
        <dbReference type="SAM" id="Coils"/>
    </source>
</evidence>
<protein>
    <submittedName>
        <fullName evidence="8">KN motif and ankyrin repeat domains 1a</fullName>
    </submittedName>
</protein>
<feature type="region of interest" description="Disordered" evidence="7">
    <location>
        <begin position="391"/>
        <end position="416"/>
    </location>
</feature>
<dbReference type="InParanoid" id="A0A673XRY7"/>
<dbReference type="PROSITE" id="PS50088">
    <property type="entry name" value="ANK_REPEAT"/>
    <property type="match status" value="3"/>
</dbReference>
<feature type="compositionally biased region" description="Gly residues" evidence="7">
    <location>
        <begin position="73"/>
        <end position="83"/>
    </location>
</feature>
<evidence type="ECO:0000313" key="9">
    <source>
        <dbReference type="Proteomes" id="UP000472277"/>
    </source>
</evidence>
<evidence type="ECO:0000256" key="7">
    <source>
        <dbReference type="SAM" id="MobiDB-lite"/>
    </source>
</evidence>
<feature type="region of interest" description="Disordered" evidence="7">
    <location>
        <begin position="932"/>
        <end position="1099"/>
    </location>
</feature>
<name>A0A673XRY7_SALTR</name>
<feature type="compositionally biased region" description="Basic and acidic residues" evidence="7">
    <location>
        <begin position="1087"/>
        <end position="1099"/>
    </location>
</feature>
<evidence type="ECO:0000256" key="5">
    <source>
        <dbReference type="PROSITE-ProRule" id="PRU00023"/>
    </source>
</evidence>
<feature type="compositionally biased region" description="Low complexity" evidence="7">
    <location>
        <begin position="949"/>
        <end position="964"/>
    </location>
</feature>
<feature type="compositionally biased region" description="Acidic residues" evidence="7">
    <location>
        <begin position="1031"/>
        <end position="1060"/>
    </location>
</feature>
<dbReference type="InterPro" id="IPR021939">
    <property type="entry name" value="KN_motif"/>
</dbReference>
<keyword evidence="4 6" id="KW-0175">Coiled coil</keyword>
<evidence type="ECO:0000256" key="2">
    <source>
        <dbReference type="ARBA" id="ARBA00022737"/>
    </source>
</evidence>
<feature type="compositionally biased region" description="Polar residues" evidence="7">
    <location>
        <begin position="87"/>
        <end position="106"/>
    </location>
</feature>
<evidence type="ECO:0000256" key="1">
    <source>
        <dbReference type="ARBA" id="ARBA00022553"/>
    </source>
</evidence>
<dbReference type="SMART" id="SM00248">
    <property type="entry name" value="ANK"/>
    <property type="match status" value="5"/>
</dbReference>
<feature type="region of interest" description="Disordered" evidence="7">
    <location>
        <begin position="1"/>
        <end position="27"/>
    </location>
</feature>
<evidence type="ECO:0000256" key="4">
    <source>
        <dbReference type="ARBA" id="ARBA00023054"/>
    </source>
</evidence>
<dbReference type="Gene3D" id="1.25.40.20">
    <property type="entry name" value="Ankyrin repeat-containing domain"/>
    <property type="match status" value="1"/>
</dbReference>
<feature type="repeat" description="ANK" evidence="5">
    <location>
        <begin position="1182"/>
        <end position="1207"/>
    </location>
</feature>
<dbReference type="Pfam" id="PF12796">
    <property type="entry name" value="Ank_2"/>
    <property type="match status" value="1"/>
</dbReference>
<dbReference type="InterPro" id="IPR036770">
    <property type="entry name" value="Ankyrin_rpt-contain_sf"/>
</dbReference>